<organism evidence="3 4">
    <name type="scientific">Paenibacillus oceani</name>
    <dbReference type="NCBI Taxonomy" id="2772510"/>
    <lineage>
        <taxon>Bacteria</taxon>
        <taxon>Bacillati</taxon>
        <taxon>Bacillota</taxon>
        <taxon>Bacilli</taxon>
        <taxon>Bacillales</taxon>
        <taxon>Paenibacillaceae</taxon>
        <taxon>Paenibacillus</taxon>
    </lineage>
</organism>
<dbReference type="GO" id="GO:0051539">
    <property type="term" value="F:4 iron, 4 sulfur cluster binding"/>
    <property type="evidence" value="ECO:0007669"/>
    <property type="project" value="TreeGrafter"/>
</dbReference>
<reference evidence="3" key="1">
    <citation type="submission" date="2020-09" db="EMBL/GenBank/DDBJ databases">
        <title>A novel bacterium of genus Paenibacillus, isolated from South China Sea.</title>
        <authorList>
            <person name="Huang H."/>
            <person name="Mo K."/>
            <person name="Hu Y."/>
        </authorList>
    </citation>
    <scope>NUCLEOTIDE SEQUENCE</scope>
    <source>
        <strain evidence="3">IB182363</strain>
    </source>
</reference>
<dbReference type="PANTHER" id="PTHR42961:SF2">
    <property type="entry name" value="IRON-SULFUR PROTEIN NUBPL"/>
    <property type="match status" value="1"/>
</dbReference>
<dbReference type="SUPFAM" id="SSF52540">
    <property type="entry name" value="P-loop containing nucleoside triphosphate hydrolases"/>
    <property type="match status" value="1"/>
</dbReference>
<dbReference type="InterPro" id="IPR044304">
    <property type="entry name" value="NUBPL-like"/>
</dbReference>
<keyword evidence="4" id="KW-1185">Reference proteome</keyword>
<proteinExistence type="predicted"/>
<name>A0A927GZR0_9BACL</name>
<evidence type="ECO:0000256" key="1">
    <source>
        <dbReference type="ARBA" id="ARBA00022741"/>
    </source>
</evidence>
<dbReference type="AlphaFoldDB" id="A0A927GZR0"/>
<sequence length="194" mass="21243">MAFTYPVKKFVTTIRHRGSDLSLLALYISDNNPVEWRGPMLGKMLSAFLYEAAWEPLDVMLIDLPPGTGDIALQVHQKIPQCSELIVTTPSAAASYVAARAGKMAMQANQRIVGVIENMSYYVDPTGEKHYIFGQQGGALLAEQLQTKLLAQIPIAPPKPDSLSPHTLPSVYAPESTNGQLFNKLAEHIIHTNT</sequence>
<dbReference type="InterPro" id="IPR000808">
    <property type="entry name" value="Mrp-like_CS"/>
</dbReference>
<evidence type="ECO:0000313" key="3">
    <source>
        <dbReference type="EMBL" id="MBD2862910.1"/>
    </source>
</evidence>
<dbReference type="Pfam" id="PF10609">
    <property type="entry name" value="ParA"/>
    <property type="match status" value="1"/>
</dbReference>
<keyword evidence="2" id="KW-0067">ATP-binding</keyword>
<keyword evidence="1" id="KW-0547">Nucleotide-binding</keyword>
<dbReference type="GO" id="GO:0016226">
    <property type="term" value="P:iron-sulfur cluster assembly"/>
    <property type="evidence" value="ECO:0007669"/>
    <property type="project" value="InterPro"/>
</dbReference>
<dbReference type="InterPro" id="IPR027417">
    <property type="entry name" value="P-loop_NTPase"/>
</dbReference>
<dbReference type="EMBL" id="JACXJA010000015">
    <property type="protein sequence ID" value="MBD2862910.1"/>
    <property type="molecule type" value="Genomic_DNA"/>
</dbReference>
<comment type="caution">
    <text evidence="3">The sequence shown here is derived from an EMBL/GenBank/DDBJ whole genome shotgun (WGS) entry which is preliminary data.</text>
</comment>
<protein>
    <submittedName>
        <fullName evidence="3">P-loop NTPase</fullName>
    </submittedName>
</protein>
<gene>
    <name evidence="3" type="ORF">IDH45_13040</name>
</gene>
<dbReference type="InterPro" id="IPR033756">
    <property type="entry name" value="YlxH/NBP35"/>
</dbReference>
<dbReference type="Proteomes" id="UP000639396">
    <property type="component" value="Unassembled WGS sequence"/>
</dbReference>
<accession>A0A927GZR0</accession>
<dbReference type="GO" id="GO:0005524">
    <property type="term" value="F:ATP binding"/>
    <property type="evidence" value="ECO:0007669"/>
    <property type="project" value="UniProtKB-KW"/>
</dbReference>
<evidence type="ECO:0000256" key="2">
    <source>
        <dbReference type="ARBA" id="ARBA00022840"/>
    </source>
</evidence>
<dbReference type="Gene3D" id="3.40.50.300">
    <property type="entry name" value="P-loop containing nucleotide triphosphate hydrolases"/>
    <property type="match status" value="1"/>
</dbReference>
<evidence type="ECO:0000313" key="4">
    <source>
        <dbReference type="Proteomes" id="UP000639396"/>
    </source>
</evidence>
<dbReference type="PANTHER" id="PTHR42961">
    <property type="entry name" value="IRON-SULFUR PROTEIN NUBPL"/>
    <property type="match status" value="1"/>
</dbReference>
<dbReference type="PROSITE" id="PS01215">
    <property type="entry name" value="MRP"/>
    <property type="match status" value="1"/>
</dbReference>